<keyword evidence="1" id="KW-1133">Transmembrane helix</keyword>
<name>Q5LX49_RUEPO</name>
<dbReference type="Proteomes" id="UP000001023">
    <property type="component" value="Chromosome"/>
</dbReference>
<dbReference type="HOGENOM" id="CLU_124842_2_0_5"/>
<reference evidence="2 3" key="1">
    <citation type="journal article" date="2004" name="Nature">
        <title>Genome sequence of Silicibacter pomeroyi reveals adaptations to the marine environment.</title>
        <authorList>
            <person name="Moran M.A."/>
            <person name="Buchan A."/>
            <person name="Gonzalez J.M."/>
            <person name="Heidelberg J.F."/>
            <person name="Whitman W.B."/>
            <person name="Kiene R.P."/>
            <person name="Henriksen J.R."/>
            <person name="King G.M."/>
            <person name="Belas R."/>
            <person name="Fuqua C."/>
            <person name="Brinkac L."/>
            <person name="Lewis M."/>
            <person name="Johri S."/>
            <person name="Weaver B."/>
            <person name="Pai G."/>
            <person name="Eisen J.A."/>
            <person name="Rahe E."/>
            <person name="Sheldon W.M."/>
            <person name="Ye W."/>
            <person name="Miller T.R."/>
            <person name="Carlton J."/>
            <person name="Rasko D.A."/>
            <person name="Paulsen I.T."/>
            <person name="Ren Q."/>
            <person name="Daugherty S.C."/>
            <person name="Deboy R.T."/>
            <person name="Dodson R.J."/>
            <person name="Durkin A.S."/>
            <person name="Madupu R."/>
            <person name="Nelson W.C."/>
            <person name="Sullivan S.A."/>
            <person name="Rosovitz M.J."/>
            <person name="Haft D.H."/>
            <person name="Selengut J."/>
            <person name="Ward N."/>
        </authorList>
    </citation>
    <scope>NUCLEOTIDE SEQUENCE [LARGE SCALE GENOMIC DNA]</scope>
    <source>
        <strain evidence="3">ATCC 700808 / DSM 15171 / DSS-3</strain>
    </source>
</reference>
<dbReference type="EMBL" id="CP000031">
    <property type="protein sequence ID" value="AAV93579.1"/>
    <property type="molecule type" value="Genomic_DNA"/>
</dbReference>
<dbReference type="STRING" id="246200.SPO0259"/>
<keyword evidence="3" id="KW-1185">Reference proteome</keyword>
<evidence type="ECO:0000256" key="1">
    <source>
        <dbReference type="SAM" id="Phobius"/>
    </source>
</evidence>
<keyword evidence="1" id="KW-0812">Transmembrane</keyword>
<organism evidence="2 3">
    <name type="scientific">Ruegeria pomeroyi (strain ATCC 700808 / DSM 15171 / DSS-3)</name>
    <name type="common">Silicibacter pomeroyi</name>
    <dbReference type="NCBI Taxonomy" id="246200"/>
    <lineage>
        <taxon>Bacteria</taxon>
        <taxon>Pseudomonadati</taxon>
        <taxon>Pseudomonadota</taxon>
        <taxon>Alphaproteobacteria</taxon>
        <taxon>Rhodobacterales</taxon>
        <taxon>Roseobacteraceae</taxon>
        <taxon>Ruegeria</taxon>
    </lineage>
</organism>
<accession>Q5LX49</accession>
<dbReference type="PaxDb" id="246200-SPO0259"/>
<protein>
    <submittedName>
        <fullName evidence="2">Membrane protein, putative</fullName>
    </submittedName>
</protein>
<dbReference type="eggNOG" id="ENOG5032S5N">
    <property type="taxonomic scope" value="Bacteria"/>
</dbReference>
<reference evidence="2 3" key="2">
    <citation type="journal article" date="2014" name="Stand. Genomic Sci.">
        <title>An updated genome annotation for the model marine bacterium Ruegeria pomeroyi DSS-3.</title>
        <authorList>
            <person name="Rivers A.R."/>
            <person name="Smith C.B."/>
            <person name="Moran M.A."/>
        </authorList>
    </citation>
    <scope>GENOME REANNOTATION</scope>
    <source>
        <strain evidence="3">ATCC 700808 / DSM 15171 / DSS-3</strain>
    </source>
</reference>
<sequence length="136" mass="14680">MPPSGGSTNLIRTPIMSIRFVTRTVHAYLDYPVALALMGLPVILGLGAENPMALWLSVITGFAAFVLTLLTDHHLGVWRVLPYKFHLAVDLTVGIVFLLAPSLFGFSGLDALFYWVNGAAVVTVISLSTPEQKPAM</sequence>
<gene>
    <name evidence="2" type="ordered locus">SPO0259</name>
</gene>
<dbReference type="AlphaFoldDB" id="Q5LX49"/>
<feature type="transmembrane region" description="Helical" evidence="1">
    <location>
        <begin position="28"/>
        <end position="46"/>
    </location>
</feature>
<dbReference type="KEGG" id="sil:SPO0259"/>
<feature type="transmembrane region" description="Helical" evidence="1">
    <location>
        <begin position="112"/>
        <end position="130"/>
    </location>
</feature>
<evidence type="ECO:0000313" key="3">
    <source>
        <dbReference type="Proteomes" id="UP000001023"/>
    </source>
</evidence>
<keyword evidence="1" id="KW-0472">Membrane</keyword>
<proteinExistence type="predicted"/>
<evidence type="ECO:0000313" key="2">
    <source>
        <dbReference type="EMBL" id="AAV93579.1"/>
    </source>
</evidence>
<feature type="transmembrane region" description="Helical" evidence="1">
    <location>
        <begin position="83"/>
        <end position="106"/>
    </location>
</feature>
<feature type="transmembrane region" description="Helical" evidence="1">
    <location>
        <begin position="52"/>
        <end position="71"/>
    </location>
</feature>